<dbReference type="InterPro" id="IPR016181">
    <property type="entry name" value="Acyl_CoA_acyltransferase"/>
</dbReference>
<dbReference type="OrthoDB" id="9805924at2"/>
<dbReference type="InterPro" id="IPR000182">
    <property type="entry name" value="GNAT_dom"/>
</dbReference>
<dbReference type="InterPro" id="IPR051016">
    <property type="entry name" value="Diverse_Substrate_AcTransf"/>
</dbReference>
<evidence type="ECO:0000256" key="1">
    <source>
        <dbReference type="ARBA" id="ARBA00008694"/>
    </source>
</evidence>
<proteinExistence type="inferred from homology"/>
<dbReference type="PANTHER" id="PTHR10545">
    <property type="entry name" value="DIAMINE N-ACETYLTRANSFERASE"/>
    <property type="match status" value="1"/>
</dbReference>
<dbReference type="GO" id="GO:0008080">
    <property type="term" value="F:N-acetyltransferase activity"/>
    <property type="evidence" value="ECO:0007669"/>
    <property type="project" value="TreeGrafter"/>
</dbReference>
<keyword evidence="3" id="KW-0012">Acyltransferase</keyword>
<dbReference type="Gene3D" id="3.40.630.30">
    <property type="match status" value="1"/>
</dbReference>
<protein>
    <submittedName>
        <fullName evidence="5">GCN5-related N-acetyltransferase</fullName>
    </submittedName>
</protein>
<evidence type="ECO:0000259" key="4">
    <source>
        <dbReference type="PROSITE" id="PS51186"/>
    </source>
</evidence>
<dbReference type="Proteomes" id="UP000002484">
    <property type="component" value="Chromosome"/>
</dbReference>
<gene>
    <name evidence="5" type="ordered locus">FraEuI1c_0810</name>
</gene>
<evidence type="ECO:0000256" key="3">
    <source>
        <dbReference type="ARBA" id="ARBA00023315"/>
    </source>
</evidence>
<name>E3IV08_PSEI1</name>
<dbReference type="PROSITE" id="PS51186">
    <property type="entry name" value="GNAT"/>
    <property type="match status" value="1"/>
</dbReference>
<reference evidence="5 6" key="1">
    <citation type="submission" date="2010-10" db="EMBL/GenBank/DDBJ databases">
        <title>Complete sequence of Frankia sp. EuI1c.</title>
        <authorList>
            <consortium name="US DOE Joint Genome Institute"/>
            <person name="Lucas S."/>
            <person name="Copeland A."/>
            <person name="Lapidus A."/>
            <person name="Cheng J.-F."/>
            <person name="Bruce D."/>
            <person name="Goodwin L."/>
            <person name="Pitluck S."/>
            <person name="Chertkov O."/>
            <person name="Detter J.C."/>
            <person name="Han C."/>
            <person name="Tapia R."/>
            <person name="Land M."/>
            <person name="Hauser L."/>
            <person name="Jeffries C."/>
            <person name="Kyrpides N."/>
            <person name="Ivanova N."/>
            <person name="Mikhailova N."/>
            <person name="Beauchemin N."/>
            <person name="Sen A."/>
            <person name="Sur S.A."/>
            <person name="Gtari M."/>
            <person name="Wall L."/>
            <person name="Tisa L."/>
            <person name="Woyke T."/>
        </authorList>
    </citation>
    <scope>NUCLEOTIDE SEQUENCE [LARGE SCALE GENOMIC DNA]</scope>
    <source>
        <strain evidence="6">DSM 45817 / CECT 9037 / EuI1c</strain>
    </source>
</reference>
<dbReference type="eggNOG" id="COG0456">
    <property type="taxonomic scope" value="Bacteria"/>
</dbReference>
<dbReference type="EMBL" id="CP002299">
    <property type="protein sequence ID" value="ADP78888.1"/>
    <property type="molecule type" value="Genomic_DNA"/>
</dbReference>
<accession>E3IV08</accession>
<dbReference type="FunFam" id="3.40.630.30:FF:000064">
    <property type="entry name" value="GNAT family acetyltransferase"/>
    <property type="match status" value="1"/>
</dbReference>
<feature type="domain" description="N-acetyltransferase" evidence="4">
    <location>
        <begin position="1"/>
        <end position="167"/>
    </location>
</feature>
<evidence type="ECO:0000313" key="6">
    <source>
        <dbReference type="Proteomes" id="UP000002484"/>
    </source>
</evidence>
<keyword evidence="2 5" id="KW-0808">Transferase</keyword>
<dbReference type="HOGENOM" id="CLU_013985_41_3_11"/>
<dbReference type="KEGG" id="fri:FraEuI1c_0810"/>
<dbReference type="Pfam" id="PF00583">
    <property type="entry name" value="Acetyltransf_1"/>
    <property type="match status" value="1"/>
</dbReference>
<evidence type="ECO:0000256" key="2">
    <source>
        <dbReference type="ARBA" id="ARBA00022679"/>
    </source>
</evidence>
<dbReference type="PANTHER" id="PTHR10545:SF29">
    <property type="entry name" value="GH14572P-RELATED"/>
    <property type="match status" value="1"/>
</dbReference>
<comment type="similarity">
    <text evidence="1">Belongs to the acetyltransferase family.</text>
</comment>
<sequence>MIRPAQPGDVATVLRLVQALAEYEREPDAVKMTEPDLTEALFGARPSAGALVAVADDADQPEPAGLVVGFAIWHETFSTWTGRTGSFLVDLFVAPEHRRGGHGRALLARLAAIARDRGHQRLEWDVLDWNTPAQAFYRTLGAAPMEGWTTWRLGADGIAALAATDADPATDRRIPT</sequence>
<evidence type="ECO:0000313" key="5">
    <source>
        <dbReference type="EMBL" id="ADP78888.1"/>
    </source>
</evidence>
<dbReference type="SUPFAM" id="SSF55729">
    <property type="entry name" value="Acyl-CoA N-acyltransferases (Nat)"/>
    <property type="match status" value="1"/>
</dbReference>
<keyword evidence="6" id="KW-1185">Reference proteome</keyword>
<dbReference type="InParanoid" id="E3IV08"/>
<dbReference type="RefSeq" id="WP_013422009.1">
    <property type="nucleotide sequence ID" value="NC_014666.1"/>
</dbReference>
<dbReference type="AlphaFoldDB" id="E3IV08"/>
<organism evidence="5 6">
    <name type="scientific">Pseudofrankia inefficax (strain DSM 45817 / CECT 9037 / DDB 130130 / EuI1c)</name>
    <name type="common">Frankia inefficax</name>
    <dbReference type="NCBI Taxonomy" id="298654"/>
    <lineage>
        <taxon>Bacteria</taxon>
        <taxon>Bacillati</taxon>
        <taxon>Actinomycetota</taxon>
        <taxon>Actinomycetes</taxon>
        <taxon>Frankiales</taxon>
        <taxon>Frankiaceae</taxon>
        <taxon>Pseudofrankia</taxon>
    </lineage>
</organism>